<keyword evidence="2" id="KW-1185">Reference proteome</keyword>
<dbReference type="AlphaFoldDB" id="A0AAU0UQJ4"/>
<dbReference type="InterPro" id="IPR040442">
    <property type="entry name" value="Pyrv_kinase-like_dom_sf"/>
</dbReference>
<dbReference type="CDD" id="cd00377">
    <property type="entry name" value="ICL_PEPM"/>
    <property type="match status" value="1"/>
</dbReference>
<name>A0AAU0UQJ4_9FIRM</name>
<gene>
    <name evidence="1" type="ORF">MFMK1_002475</name>
</gene>
<sequence length="309" mass="34061">MSKSKKLRELLKQKKPLFIPGAYNAMTAQILEMIGFDAVYVPGYGTSACLLGMTDVGLATLPEMVMNARYISNAVSLPAIADADTGFGNAINVRRTVQEFIQAGIAGIHIEDQVMFKRCGHVAGKVLLPFEEAVGKIRAAHDMRNELDPDFLLIARTDARGAAAGGIEEAIRRGNAYREAGADIVFVEGPTSEEEVRRFCQEINAPIFYNATGVSPRFSLEQLGEMGVSVAIIPGAAMRVTARAVYDYFTQLKDKGLLFEAEWQDDFVANHPLGDFHKFTGFPEIRKLEEKYLPEKEAQKYENSVGFKP</sequence>
<dbReference type="EMBL" id="CP121694">
    <property type="protein sequence ID" value="WRO22637.1"/>
    <property type="molecule type" value="Genomic_DNA"/>
</dbReference>
<dbReference type="Proteomes" id="UP001329915">
    <property type="component" value="Chromosome"/>
</dbReference>
<organism evidence="1 2">
    <name type="scientific">Metallumcola ferriviriculae</name>
    <dbReference type="NCBI Taxonomy" id="3039180"/>
    <lineage>
        <taxon>Bacteria</taxon>
        <taxon>Bacillati</taxon>
        <taxon>Bacillota</taxon>
        <taxon>Clostridia</taxon>
        <taxon>Neomoorellales</taxon>
        <taxon>Desulfitibacteraceae</taxon>
        <taxon>Metallumcola</taxon>
    </lineage>
</organism>
<keyword evidence="1" id="KW-0456">Lyase</keyword>
<dbReference type="GO" id="GO:0016833">
    <property type="term" value="F:oxo-acid-lyase activity"/>
    <property type="evidence" value="ECO:0007669"/>
    <property type="project" value="UniProtKB-ARBA"/>
</dbReference>
<accession>A0AAU0UQJ4</accession>
<dbReference type="PANTHER" id="PTHR42905:SF5">
    <property type="entry name" value="CARBOXYVINYL-CARBOXYPHOSPHONATE PHOSPHORYLMUTASE, CHLOROPLASTIC"/>
    <property type="match status" value="1"/>
</dbReference>
<proteinExistence type="predicted"/>
<reference evidence="1 2" key="1">
    <citation type="submission" date="2023-04" db="EMBL/GenBank/DDBJ databases">
        <authorList>
            <person name="Hsu D."/>
        </authorList>
    </citation>
    <scope>NUCLEOTIDE SEQUENCE [LARGE SCALE GENOMIC DNA]</scope>
    <source>
        <strain evidence="1 2">MK1</strain>
    </source>
</reference>
<evidence type="ECO:0000313" key="1">
    <source>
        <dbReference type="EMBL" id="WRO22637.1"/>
    </source>
</evidence>
<dbReference type="InterPro" id="IPR015813">
    <property type="entry name" value="Pyrv/PenolPyrv_kinase-like_dom"/>
</dbReference>
<dbReference type="SUPFAM" id="SSF51621">
    <property type="entry name" value="Phosphoenolpyruvate/pyruvate domain"/>
    <property type="match status" value="1"/>
</dbReference>
<evidence type="ECO:0000313" key="2">
    <source>
        <dbReference type="Proteomes" id="UP001329915"/>
    </source>
</evidence>
<dbReference type="RefSeq" id="WP_366922045.1">
    <property type="nucleotide sequence ID" value="NZ_CP121694.1"/>
</dbReference>
<dbReference type="InterPro" id="IPR039556">
    <property type="entry name" value="ICL/PEPM"/>
</dbReference>
<dbReference type="KEGG" id="dbc:MFMK1_002475"/>
<dbReference type="Pfam" id="PF13714">
    <property type="entry name" value="PEP_mutase"/>
    <property type="match status" value="1"/>
</dbReference>
<dbReference type="Gene3D" id="3.20.20.60">
    <property type="entry name" value="Phosphoenolpyruvate-binding domains"/>
    <property type="match status" value="1"/>
</dbReference>
<protein>
    <submittedName>
        <fullName evidence="1">Isocitrate lyase/PEP mutase family protein</fullName>
    </submittedName>
</protein>
<dbReference type="PANTHER" id="PTHR42905">
    <property type="entry name" value="PHOSPHOENOLPYRUVATE CARBOXYLASE"/>
    <property type="match status" value="1"/>
</dbReference>